<accession>A0A376U405</accession>
<protein>
    <submittedName>
        <fullName evidence="1">Uncharacterized protein</fullName>
    </submittedName>
</protein>
<reference evidence="1 2" key="1">
    <citation type="submission" date="2018-06" db="EMBL/GenBank/DDBJ databases">
        <authorList>
            <consortium name="Pathogen Informatics"/>
            <person name="Doyle S."/>
        </authorList>
    </citation>
    <scope>NUCLEOTIDE SEQUENCE [LARGE SCALE GENOMIC DNA]</scope>
    <source>
        <strain evidence="1 2">NCTC8622</strain>
    </source>
</reference>
<gene>
    <name evidence="1" type="ORF">NCTC8622_03371</name>
</gene>
<evidence type="ECO:0000313" key="1">
    <source>
        <dbReference type="EMBL" id="STI84314.1"/>
    </source>
</evidence>
<evidence type="ECO:0000313" key="2">
    <source>
        <dbReference type="Proteomes" id="UP000254079"/>
    </source>
</evidence>
<dbReference type="EMBL" id="UGCP01000002">
    <property type="protein sequence ID" value="STI84314.1"/>
    <property type="molecule type" value="Genomic_DNA"/>
</dbReference>
<sequence>MSNIDNKGWGFPALSKKAHFFNSGKPYHYAENGCS</sequence>
<proteinExistence type="predicted"/>
<dbReference type="Proteomes" id="UP000254079">
    <property type="component" value="Unassembled WGS sequence"/>
</dbReference>
<name>A0A376U405_ECOLX</name>
<dbReference type="AlphaFoldDB" id="A0A376U405"/>
<organism evidence="1 2">
    <name type="scientific">Escherichia coli</name>
    <dbReference type="NCBI Taxonomy" id="562"/>
    <lineage>
        <taxon>Bacteria</taxon>
        <taxon>Pseudomonadati</taxon>
        <taxon>Pseudomonadota</taxon>
        <taxon>Gammaproteobacteria</taxon>
        <taxon>Enterobacterales</taxon>
        <taxon>Enterobacteriaceae</taxon>
        <taxon>Escherichia</taxon>
    </lineage>
</organism>